<feature type="transmembrane region" description="Helical" evidence="2">
    <location>
        <begin position="37"/>
        <end position="60"/>
    </location>
</feature>
<keyword evidence="2" id="KW-0812">Transmembrane</keyword>
<evidence type="ECO:0000313" key="3">
    <source>
        <dbReference type="EMBL" id="KAK8376884.1"/>
    </source>
</evidence>
<name>A0AAW0SPN6_SCYPA</name>
<sequence>MPTIVTLAGLTPPYTSSPTPLFLPAHPLLPHPLECGVAVGVVVVVVAVVLVVVVAGHAAVAMGPPRLVLLLAASPSFTCSTPPPSSAAHGLPGGLYLCPPAFSNTTRRADNRIRLSFVASEPNLNSDIWDRSFANRTRVGASTGEGVREHVGGAGGCAVLAPKVATKFMRQGHVATDGGADGAVPPFPSPSPLQALWGRDMTGGVNGKGWAGNTGQVREGEARQVSQGEVCGREGCSGIIQAKASPQPPTFFFFLQGVAVARAREEAAREECEVLRQEKKHLTRQLQEALSRIGLLKNRLDELIQNYAAIAPVIDTKNRLLEEVGRLQEERREADQRHAGEVELLKKEMEESQAEGERRLKEAVQEEKDKALNAAEEAVAALQQKEEELKASKEELQEEQRKHEETLAEEREKLHEEQEQLRGRLAQLQKTINSRQLSDLDLFASKLQAYRSEFEEKLKERDTQLTEARKELQAARETLRHQQLLSVVRGVTTNTPTPHAPANAFHAPAHPSLLPLGVDGDVDVCCESEPAVKKIKAAHNRTQPCPVPVPPPPRTPTLAPPPTTLATPTTTYRASPLRTPTPASHPQRPAHLSKRVLYSGKSLLMEEPRL</sequence>
<keyword evidence="4" id="KW-1185">Reference proteome</keyword>
<evidence type="ECO:0000313" key="4">
    <source>
        <dbReference type="Proteomes" id="UP001487740"/>
    </source>
</evidence>
<keyword evidence="2" id="KW-0472">Membrane</keyword>
<feature type="region of interest" description="Disordered" evidence="1">
    <location>
        <begin position="347"/>
        <end position="369"/>
    </location>
</feature>
<feature type="region of interest" description="Disordered" evidence="1">
    <location>
        <begin position="177"/>
        <end position="200"/>
    </location>
</feature>
<dbReference type="EMBL" id="JARAKH010000048">
    <property type="protein sequence ID" value="KAK8376884.1"/>
    <property type="molecule type" value="Genomic_DNA"/>
</dbReference>
<dbReference type="AlphaFoldDB" id="A0AAW0SPN6"/>
<feature type="compositionally biased region" description="Pro residues" evidence="1">
    <location>
        <begin position="545"/>
        <end position="563"/>
    </location>
</feature>
<proteinExistence type="predicted"/>
<comment type="caution">
    <text evidence="3">The sequence shown here is derived from an EMBL/GenBank/DDBJ whole genome shotgun (WGS) entry which is preliminary data.</text>
</comment>
<reference evidence="3 4" key="1">
    <citation type="submission" date="2023-03" db="EMBL/GenBank/DDBJ databases">
        <title>High-quality genome of Scylla paramamosain provides insights in environmental adaptation.</title>
        <authorList>
            <person name="Zhang L."/>
        </authorList>
    </citation>
    <scope>NUCLEOTIDE SEQUENCE [LARGE SCALE GENOMIC DNA]</scope>
    <source>
        <strain evidence="3">LZ_2023a</strain>
        <tissue evidence="3">Muscle</tissue>
    </source>
</reference>
<evidence type="ECO:0000256" key="1">
    <source>
        <dbReference type="SAM" id="MobiDB-lite"/>
    </source>
</evidence>
<organism evidence="3 4">
    <name type="scientific">Scylla paramamosain</name>
    <name type="common">Mud crab</name>
    <dbReference type="NCBI Taxonomy" id="85552"/>
    <lineage>
        <taxon>Eukaryota</taxon>
        <taxon>Metazoa</taxon>
        <taxon>Ecdysozoa</taxon>
        <taxon>Arthropoda</taxon>
        <taxon>Crustacea</taxon>
        <taxon>Multicrustacea</taxon>
        <taxon>Malacostraca</taxon>
        <taxon>Eumalacostraca</taxon>
        <taxon>Eucarida</taxon>
        <taxon>Decapoda</taxon>
        <taxon>Pleocyemata</taxon>
        <taxon>Brachyura</taxon>
        <taxon>Eubrachyura</taxon>
        <taxon>Portunoidea</taxon>
        <taxon>Portunidae</taxon>
        <taxon>Portuninae</taxon>
        <taxon>Scylla</taxon>
    </lineage>
</organism>
<evidence type="ECO:0000256" key="2">
    <source>
        <dbReference type="SAM" id="Phobius"/>
    </source>
</evidence>
<gene>
    <name evidence="3" type="ORF">O3P69_010076</name>
</gene>
<keyword evidence="2" id="KW-1133">Transmembrane helix</keyword>
<dbReference type="CDD" id="cd06503">
    <property type="entry name" value="ATP-synt_Fo_b"/>
    <property type="match status" value="1"/>
</dbReference>
<accession>A0AAW0SPN6</accession>
<feature type="region of interest" description="Disordered" evidence="1">
    <location>
        <begin position="541"/>
        <end position="593"/>
    </location>
</feature>
<feature type="region of interest" description="Disordered" evidence="1">
    <location>
        <begin position="391"/>
        <end position="418"/>
    </location>
</feature>
<protein>
    <submittedName>
        <fullName evidence="3">Uncharacterized protein</fullName>
    </submittedName>
</protein>
<dbReference type="Proteomes" id="UP001487740">
    <property type="component" value="Unassembled WGS sequence"/>
</dbReference>